<evidence type="ECO:0000256" key="2">
    <source>
        <dbReference type="SAM" id="Phobius"/>
    </source>
</evidence>
<feature type="compositionally biased region" description="Basic residues" evidence="1">
    <location>
        <begin position="27"/>
        <end position="47"/>
    </location>
</feature>
<feature type="region of interest" description="Disordered" evidence="1">
    <location>
        <begin position="1"/>
        <end position="58"/>
    </location>
</feature>
<comment type="caution">
    <text evidence="3">The sequence shown here is derived from an EMBL/GenBank/DDBJ whole genome shotgun (WGS) entry which is preliminary data.</text>
</comment>
<accession>D4AY83</accession>
<dbReference type="KEGG" id="abe:ARB_01152"/>
<evidence type="ECO:0000256" key="1">
    <source>
        <dbReference type="SAM" id="MobiDB-lite"/>
    </source>
</evidence>
<feature type="compositionally biased region" description="Basic and acidic residues" evidence="1">
    <location>
        <begin position="48"/>
        <end position="58"/>
    </location>
</feature>
<dbReference type="Proteomes" id="UP000008866">
    <property type="component" value="Unassembled WGS sequence"/>
</dbReference>
<keyword evidence="4" id="KW-1185">Reference proteome</keyword>
<reference evidence="4" key="1">
    <citation type="journal article" date="2011" name="Genome Biol.">
        <title>Comparative and functional genomics provide insights into the pathogenicity of dermatophytic fungi.</title>
        <authorList>
            <person name="Burmester A."/>
            <person name="Shelest E."/>
            <person name="Gloeckner G."/>
            <person name="Heddergott C."/>
            <person name="Schindler S."/>
            <person name="Staib P."/>
            <person name="Heidel A."/>
            <person name="Felder M."/>
            <person name="Petzold A."/>
            <person name="Szafranski K."/>
            <person name="Feuermann M."/>
            <person name="Pedruzzi I."/>
            <person name="Priebe S."/>
            <person name="Groth M."/>
            <person name="Winkler R."/>
            <person name="Li W."/>
            <person name="Kniemeyer O."/>
            <person name="Schroeckh V."/>
            <person name="Hertweck C."/>
            <person name="Hube B."/>
            <person name="White T.C."/>
            <person name="Platzer M."/>
            <person name="Guthke R."/>
            <person name="Heitman J."/>
            <person name="Woestemeyer J."/>
            <person name="Zipfel P.F."/>
            <person name="Monod M."/>
            <person name="Brakhage A.A."/>
        </authorList>
    </citation>
    <scope>NUCLEOTIDE SEQUENCE [LARGE SCALE GENOMIC DNA]</scope>
    <source>
        <strain evidence="4">ATCC MYA-4681 / CBS 112371</strain>
    </source>
</reference>
<dbReference type="EMBL" id="ABSU01000018">
    <property type="protein sequence ID" value="EFE31899.1"/>
    <property type="molecule type" value="Genomic_DNA"/>
</dbReference>
<name>D4AY83_ARTBC</name>
<sequence>MVIDSRPVFQPEPPGAEATRPRLPAAHQRKALDRRKKSKKRKKKQRAKKQEREGERLSRGVVVKEKSAGCGSTTRKTTSSFFFFFPVAVCLFFFLHLLSVCLCPFDVPVLAAAGLVYSRLASDALLDGVSPPDPTLGLFCCCLQQPTDCVTPSRPSGAANIPFQCRTRHVAQWVR</sequence>
<gene>
    <name evidence="3" type="ORF">ARB_01152</name>
</gene>
<keyword evidence="2" id="KW-0812">Transmembrane</keyword>
<protein>
    <submittedName>
        <fullName evidence="3">Uncharacterized protein</fullName>
    </submittedName>
</protein>
<dbReference type="GeneID" id="9526610"/>
<evidence type="ECO:0000313" key="4">
    <source>
        <dbReference type="Proteomes" id="UP000008866"/>
    </source>
</evidence>
<keyword evidence="2" id="KW-1133">Transmembrane helix</keyword>
<proteinExistence type="predicted"/>
<feature type="transmembrane region" description="Helical" evidence="2">
    <location>
        <begin position="81"/>
        <end position="98"/>
    </location>
</feature>
<keyword evidence="2" id="KW-0472">Membrane</keyword>
<dbReference type="HOGENOM" id="CLU_1532146_0_0_1"/>
<evidence type="ECO:0000313" key="3">
    <source>
        <dbReference type="EMBL" id="EFE31899.1"/>
    </source>
</evidence>
<dbReference type="RefSeq" id="XP_003012539.1">
    <property type="nucleotide sequence ID" value="XM_003012493.1"/>
</dbReference>
<dbReference type="AlphaFoldDB" id="D4AY83"/>
<organism evidence="3 4">
    <name type="scientific">Arthroderma benhamiae (strain ATCC MYA-4681 / CBS 112371)</name>
    <name type="common">Trichophyton mentagrophytes</name>
    <dbReference type="NCBI Taxonomy" id="663331"/>
    <lineage>
        <taxon>Eukaryota</taxon>
        <taxon>Fungi</taxon>
        <taxon>Dikarya</taxon>
        <taxon>Ascomycota</taxon>
        <taxon>Pezizomycotina</taxon>
        <taxon>Eurotiomycetes</taxon>
        <taxon>Eurotiomycetidae</taxon>
        <taxon>Onygenales</taxon>
        <taxon>Arthrodermataceae</taxon>
        <taxon>Trichophyton</taxon>
    </lineage>
</organism>